<name>A0A4Y1ZMQ5_ARAVE</name>
<dbReference type="Proteomes" id="UP000499080">
    <property type="component" value="Unassembled WGS sequence"/>
</dbReference>
<proteinExistence type="predicted"/>
<organism evidence="1 2">
    <name type="scientific">Araneus ventricosus</name>
    <name type="common">Orbweaver spider</name>
    <name type="synonym">Epeira ventricosa</name>
    <dbReference type="NCBI Taxonomy" id="182803"/>
    <lineage>
        <taxon>Eukaryota</taxon>
        <taxon>Metazoa</taxon>
        <taxon>Ecdysozoa</taxon>
        <taxon>Arthropoda</taxon>
        <taxon>Chelicerata</taxon>
        <taxon>Arachnida</taxon>
        <taxon>Araneae</taxon>
        <taxon>Araneomorphae</taxon>
        <taxon>Entelegynae</taxon>
        <taxon>Araneoidea</taxon>
        <taxon>Araneidae</taxon>
        <taxon>Araneus</taxon>
    </lineage>
</organism>
<dbReference type="EMBL" id="BGPR01076074">
    <property type="protein sequence ID" value="GBL59214.1"/>
    <property type="molecule type" value="Genomic_DNA"/>
</dbReference>
<comment type="caution">
    <text evidence="1">The sequence shown here is derived from an EMBL/GenBank/DDBJ whole genome shotgun (WGS) entry which is preliminary data.</text>
</comment>
<evidence type="ECO:0000313" key="2">
    <source>
        <dbReference type="Proteomes" id="UP000499080"/>
    </source>
</evidence>
<reference evidence="1 2" key="1">
    <citation type="journal article" date="2019" name="Sci. Rep.">
        <title>Orb-weaving spider Araneus ventricosus genome elucidates the spidroin gene catalogue.</title>
        <authorList>
            <person name="Kono N."/>
            <person name="Nakamura H."/>
            <person name="Ohtoshi R."/>
            <person name="Moran D.A.P."/>
            <person name="Shinohara A."/>
            <person name="Yoshida Y."/>
            <person name="Fujiwara M."/>
            <person name="Mori M."/>
            <person name="Tomita M."/>
            <person name="Arakawa K."/>
        </authorList>
    </citation>
    <scope>NUCLEOTIDE SEQUENCE [LARGE SCALE GENOMIC DNA]</scope>
</reference>
<keyword evidence="2" id="KW-1185">Reference proteome</keyword>
<dbReference type="AlphaFoldDB" id="A0A4Y1ZMQ5"/>
<gene>
    <name evidence="1" type="ORF">AVEN_85473_1</name>
</gene>
<evidence type="ECO:0000313" key="1">
    <source>
        <dbReference type="EMBL" id="GBL59214.1"/>
    </source>
</evidence>
<protein>
    <submittedName>
        <fullName evidence="1">Uncharacterized protein</fullName>
    </submittedName>
</protein>
<sequence>DSENQGADTVKNKSENRLLLSLSLKKVTVSTPVNVQKMIKNLILYPDACFTVNYT</sequence>
<accession>A0A4Y1ZMQ5</accession>
<feature type="non-terminal residue" evidence="1">
    <location>
        <position position="1"/>
    </location>
</feature>